<dbReference type="Proteomes" id="UP000030758">
    <property type="component" value="Unassembled WGS sequence"/>
</dbReference>
<keyword evidence="2" id="KW-0732">Signal</keyword>
<proteinExistence type="predicted"/>
<dbReference type="EMBL" id="KL367493">
    <property type="protein sequence ID" value="KFD69768.1"/>
    <property type="molecule type" value="Genomic_DNA"/>
</dbReference>
<feature type="domain" description="Apple" evidence="3">
    <location>
        <begin position="46"/>
        <end position="134"/>
    </location>
</feature>
<feature type="chain" id="PRO_5010405157" description="Apple domain-containing protein" evidence="2">
    <location>
        <begin position="23"/>
        <end position="491"/>
    </location>
</feature>
<feature type="compositionally biased region" description="Polar residues" evidence="1">
    <location>
        <begin position="425"/>
        <end position="434"/>
    </location>
</feature>
<evidence type="ECO:0000313" key="6">
    <source>
        <dbReference type="Proteomes" id="UP000030764"/>
    </source>
</evidence>
<dbReference type="SMART" id="SM00473">
    <property type="entry name" value="PAN_AP"/>
    <property type="match status" value="2"/>
</dbReference>
<feature type="region of interest" description="Disordered" evidence="1">
    <location>
        <begin position="298"/>
        <end position="328"/>
    </location>
</feature>
<feature type="signal peptide" evidence="2">
    <location>
        <begin position="1"/>
        <end position="22"/>
    </location>
</feature>
<dbReference type="PANTHER" id="PTHR47327:SF1">
    <property type="entry name" value="RE15579P"/>
    <property type="match status" value="1"/>
</dbReference>
<evidence type="ECO:0000256" key="2">
    <source>
        <dbReference type="SAM" id="SignalP"/>
    </source>
</evidence>
<evidence type="ECO:0000259" key="3">
    <source>
        <dbReference type="PROSITE" id="PS50948"/>
    </source>
</evidence>
<sequence>MLFWTVRLAFAVLAALKVTVCAAETAQKGRTASAFRQLKEPKEVVCPLHRVAYIVSFNKRLYDFTRLNIAPVSEAQCLSICTKEQHLDGIKLLCSSVTYSARLQRCSVHKSSAKPRGNRQLANDATTMYFEKICLTDEAKRNCKSPLFYRVDNAKLSNAANAISDHQTLTSCLNLCASKKDQCKSVMYLPEEQSCIMNAYSAVQTGRQLHREPKRNVIYLENGCAFKNQAKARRIHERYYSVTTSSPVGQENLPKKVDQLLPALRPAVSVKKLNIPKNQVATVRAGQKGSQLAGQTKLKGVNLHQPSPATLSRPQFPSNGIKQPPNENVFGSPVNLNFAGNSGIQVGPTKSTVSWPNEVKSPGKYPVHNNLAAGDSHELNPLTTFGNDHRSNFIGDSGLLRQSQTRHATNERAQAAQNGAVLLNSPESVVPSENSDGESRFSVSITPDANHLSGRKYRKENYLGESSRLSQAKQPLLYWIRWQQRKRGIFS</sequence>
<dbReference type="SUPFAM" id="SSF57414">
    <property type="entry name" value="Hairpin loop containing domain-like"/>
    <property type="match status" value="2"/>
</dbReference>
<dbReference type="InterPro" id="IPR003609">
    <property type="entry name" value="Pan_app"/>
</dbReference>
<protein>
    <recommendedName>
        <fullName evidence="3">Apple domain-containing protein</fullName>
    </recommendedName>
</protein>
<dbReference type="Proteomes" id="UP000030764">
    <property type="component" value="Unassembled WGS sequence"/>
</dbReference>
<accession>A0A085LQT6</accession>
<feature type="compositionally biased region" description="Polar residues" evidence="1">
    <location>
        <begin position="403"/>
        <end position="417"/>
    </location>
</feature>
<dbReference type="Gene3D" id="3.50.4.10">
    <property type="entry name" value="Hepatocyte Growth Factor"/>
    <property type="match status" value="2"/>
</dbReference>
<evidence type="ECO:0000313" key="5">
    <source>
        <dbReference type="EMBL" id="KFD69768.1"/>
    </source>
</evidence>
<evidence type="ECO:0000256" key="1">
    <source>
        <dbReference type="SAM" id="MobiDB-lite"/>
    </source>
</evidence>
<dbReference type="Pfam" id="PF00024">
    <property type="entry name" value="PAN_1"/>
    <property type="match status" value="2"/>
</dbReference>
<dbReference type="PROSITE" id="PS50948">
    <property type="entry name" value="PAN"/>
    <property type="match status" value="2"/>
</dbReference>
<name>A0A085LQT6_9BILA</name>
<keyword evidence="6" id="KW-1185">Reference proteome</keyword>
<feature type="compositionally biased region" description="Polar residues" evidence="1">
    <location>
        <begin position="304"/>
        <end position="321"/>
    </location>
</feature>
<feature type="region of interest" description="Disordered" evidence="1">
    <location>
        <begin position="403"/>
        <end position="448"/>
    </location>
</feature>
<gene>
    <name evidence="4" type="ORF">M513_11790</name>
    <name evidence="5" type="ORF">M514_11790</name>
</gene>
<dbReference type="CDD" id="cd01099">
    <property type="entry name" value="PAN_AP_HGF"/>
    <property type="match status" value="1"/>
</dbReference>
<evidence type="ECO:0000313" key="4">
    <source>
        <dbReference type="EMBL" id="KFD47332.1"/>
    </source>
</evidence>
<feature type="domain" description="Apple" evidence="3">
    <location>
        <begin position="143"/>
        <end position="224"/>
    </location>
</feature>
<dbReference type="AlphaFoldDB" id="A0A085LQT6"/>
<organism evidence="4 6">
    <name type="scientific">Trichuris suis</name>
    <name type="common">pig whipworm</name>
    <dbReference type="NCBI Taxonomy" id="68888"/>
    <lineage>
        <taxon>Eukaryota</taxon>
        <taxon>Metazoa</taxon>
        <taxon>Ecdysozoa</taxon>
        <taxon>Nematoda</taxon>
        <taxon>Enoplea</taxon>
        <taxon>Dorylaimia</taxon>
        <taxon>Trichinellida</taxon>
        <taxon>Trichuridae</taxon>
        <taxon>Trichuris</taxon>
    </lineage>
</organism>
<dbReference type="GO" id="GO:0009653">
    <property type="term" value="P:anatomical structure morphogenesis"/>
    <property type="evidence" value="ECO:0007669"/>
    <property type="project" value="TreeGrafter"/>
</dbReference>
<dbReference type="InterPro" id="IPR052774">
    <property type="entry name" value="Celegans_DevNeuronal_Protein"/>
</dbReference>
<dbReference type="EMBL" id="KL363331">
    <property type="protein sequence ID" value="KFD47332.1"/>
    <property type="molecule type" value="Genomic_DNA"/>
</dbReference>
<dbReference type="PANTHER" id="PTHR47327">
    <property type="entry name" value="FI18240P1-RELATED"/>
    <property type="match status" value="1"/>
</dbReference>
<reference evidence="4 6" key="1">
    <citation type="journal article" date="2014" name="Nat. Genet.">
        <title>Genome and transcriptome of the porcine whipworm Trichuris suis.</title>
        <authorList>
            <person name="Jex A.R."/>
            <person name="Nejsum P."/>
            <person name="Schwarz E.M."/>
            <person name="Hu L."/>
            <person name="Young N.D."/>
            <person name="Hall R.S."/>
            <person name="Korhonen P.K."/>
            <person name="Liao S."/>
            <person name="Thamsborg S."/>
            <person name="Xia J."/>
            <person name="Xu P."/>
            <person name="Wang S."/>
            <person name="Scheerlinck J.P."/>
            <person name="Hofmann A."/>
            <person name="Sternberg P.W."/>
            <person name="Wang J."/>
            <person name="Gasser R.B."/>
        </authorList>
    </citation>
    <scope>NUCLEOTIDE SEQUENCE [LARGE SCALE GENOMIC DNA]</scope>
    <source>
        <strain evidence="5">DCEP-RM93F</strain>
        <strain evidence="4">DCEP-RM93M</strain>
    </source>
</reference>